<dbReference type="Pfam" id="PF00226">
    <property type="entry name" value="DnaJ"/>
    <property type="match status" value="1"/>
</dbReference>
<dbReference type="Proteomes" id="UP001255856">
    <property type="component" value="Unassembled WGS sequence"/>
</dbReference>
<reference evidence="3" key="1">
    <citation type="submission" date="2021-01" db="EMBL/GenBank/DDBJ databases">
        <authorList>
            <person name="Eckstrom K.M.E."/>
        </authorList>
    </citation>
    <scope>NUCLEOTIDE SEQUENCE</scope>
    <source>
        <strain evidence="3">UVCC 0001</strain>
    </source>
</reference>
<dbReference type="EMBL" id="JASFZW010000004">
    <property type="protein sequence ID" value="KAK2078836.1"/>
    <property type="molecule type" value="Genomic_DNA"/>
</dbReference>
<evidence type="ECO:0000259" key="2">
    <source>
        <dbReference type="PROSITE" id="PS50076"/>
    </source>
</evidence>
<sequence>MQAQLVSTLSSEPRLKTALEWCETHTLESTLIATGLHQALLLWLSGPVLIKALALGAQIAPLALLPWGQYLGASLLQAAALRWILPAALYLVIALLSLALWWPQCIRWLGLLITASLGTVLGLLLILGLVLRRRRLRGKQPDKASPFGPRGDAAAALATVEHLPDVAVPEGASATVAAILSAKNYYQVLGLEPAADEAAVRRAKRQLSLATHPDKAVGGARPGSEDAFRLVTEAAEALGDAARRAEYDAQLRLVLEAPAAMEAVAREAGFADAEAMAAAVAQGAVLQECASCGGLHLLRSLPEVDPAAARVCDECPGKARHAVREGEVWLERTRHRWSGDTLRMLCCSEGKIWDMSEMAACEGLFAPGMLKGFPFNSHENPFAR</sequence>
<dbReference type="PANTHER" id="PTHR45270">
    <property type="entry name" value="OS03G0832900 PROTEIN"/>
    <property type="match status" value="1"/>
</dbReference>
<keyword evidence="1" id="KW-0812">Transmembrane</keyword>
<comment type="caution">
    <text evidence="3">The sequence shown here is derived from an EMBL/GenBank/DDBJ whole genome shotgun (WGS) entry which is preliminary data.</text>
</comment>
<dbReference type="Gene3D" id="1.10.287.110">
    <property type="entry name" value="DnaJ domain"/>
    <property type="match status" value="1"/>
</dbReference>
<dbReference type="AlphaFoldDB" id="A0AAD9IJF4"/>
<keyword evidence="1" id="KW-1133">Transmembrane helix</keyword>
<proteinExistence type="predicted"/>
<evidence type="ECO:0000313" key="4">
    <source>
        <dbReference type="Proteomes" id="UP001255856"/>
    </source>
</evidence>
<evidence type="ECO:0000256" key="1">
    <source>
        <dbReference type="SAM" id="Phobius"/>
    </source>
</evidence>
<organism evidence="3 4">
    <name type="scientific">Prototheca wickerhamii</name>
    <dbReference type="NCBI Taxonomy" id="3111"/>
    <lineage>
        <taxon>Eukaryota</taxon>
        <taxon>Viridiplantae</taxon>
        <taxon>Chlorophyta</taxon>
        <taxon>core chlorophytes</taxon>
        <taxon>Trebouxiophyceae</taxon>
        <taxon>Chlorellales</taxon>
        <taxon>Chlorellaceae</taxon>
        <taxon>Prototheca</taxon>
    </lineage>
</organism>
<dbReference type="SUPFAM" id="SSF46565">
    <property type="entry name" value="Chaperone J-domain"/>
    <property type="match status" value="1"/>
</dbReference>
<dbReference type="SMART" id="SM00271">
    <property type="entry name" value="DnaJ"/>
    <property type="match status" value="1"/>
</dbReference>
<dbReference type="InterPro" id="IPR036869">
    <property type="entry name" value="J_dom_sf"/>
</dbReference>
<name>A0AAD9IJF4_PROWI</name>
<feature type="transmembrane region" description="Helical" evidence="1">
    <location>
        <begin position="48"/>
        <end position="68"/>
    </location>
</feature>
<dbReference type="PANTHER" id="PTHR45270:SF4">
    <property type="entry name" value="CHAPERONE DNAJ-DOMAIN SUPERFAMILY PROTEIN"/>
    <property type="match status" value="1"/>
</dbReference>
<gene>
    <name evidence="3" type="ORF">QBZ16_003676</name>
</gene>
<protein>
    <recommendedName>
        <fullName evidence="2">J domain-containing protein</fullName>
    </recommendedName>
</protein>
<feature type="transmembrane region" description="Helical" evidence="1">
    <location>
        <begin position="80"/>
        <end position="102"/>
    </location>
</feature>
<dbReference type="PROSITE" id="PS50076">
    <property type="entry name" value="DNAJ_2"/>
    <property type="match status" value="1"/>
</dbReference>
<dbReference type="CDD" id="cd06257">
    <property type="entry name" value="DnaJ"/>
    <property type="match status" value="1"/>
</dbReference>
<feature type="transmembrane region" description="Helical" evidence="1">
    <location>
        <begin position="108"/>
        <end position="131"/>
    </location>
</feature>
<keyword evidence="4" id="KW-1185">Reference proteome</keyword>
<accession>A0AAD9IJF4</accession>
<dbReference type="Pfam" id="PF14901">
    <property type="entry name" value="Jiv90"/>
    <property type="match status" value="1"/>
</dbReference>
<keyword evidence="1" id="KW-0472">Membrane</keyword>
<feature type="domain" description="J" evidence="2">
    <location>
        <begin position="184"/>
        <end position="251"/>
    </location>
</feature>
<dbReference type="InterPro" id="IPR001623">
    <property type="entry name" value="DnaJ_domain"/>
</dbReference>
<dbReference type="InterPro" id="IPR032843">
    <property type="entry name" value="Jiv"/>
</dbReference>
<dbReference type="PRINTS" id="PR00625">
    <property type="entry name" value="JDOMAIN"/>
</dbReference>
<evidence type="ECO:0000313" key="3">
    <source>
        <dbReference type="EMBL" id="KAK2078836.1"/>
    </source>
</evidence>